<dbReference type="RefSeq" id="WP_157187807.1">
    <property type="nucleotide sequence ID" value="NZ_LR699553.1"/>
</dbReference>
<sequence>MTMREVVIRHVEPIELLSVDHVGPYPQIGKAFDALFGWLAKHNLLAAQMRMIGVYYDNPGVVEESALRSKAGVLLPHPVQTSVTLSPPVSVAHLQGGDYAVLEHRGPYSDLRAAYEWLYGTWLVQSGRKAADAPSFEEYLNSPKDTAPADLITEICVPLV</sequence>
<proteinExistence type="predicted"/>
<dbReference type="SMART" id="SM00871">
    <property type="entry name" value="AraC_E_bind"/>
    <property type="match status" value="1"/>
</dbReference>
<dbReference type="EMBL" id="LR699553">
    <property type="protein sequence ID" value="VVD26508.1"/>
    <property type="molecule type" value="Genomic_DNA"/>
</dbReference>
<dbReference type="Pfam" id="PF06445">
    <property type="entry name" value="GyrI-like"/>
    <property type="match status" value="1"/>
</dbReference>
<dbReference type="InterPro" id="IPR050908">
    <property type="entry name" value="SmbC-like"/>
</dbReference>
<dbReference type="PANTHER" id="PTHR40055:SF1">
    <property type="entry name" value="TRANSCRIPTIONAL REGULATOR YGIV-RELATED"/>
    <property type="match status" value="1"/>
</dbReference>
<dbReference type="AlphaFoldDB" id="A0A5Q4YU19"/>
<keyword evidence="3" id="KW-1185">Reference proteome</keyword>
<accession>A0A5Q4YU19</accession>
<dbReference type="PANTHER" id="PTHR40055">
    <property type="entry name" value="TRANSCRIPTIONAL REGULATOR YGIV-RELATED"/>
    <property type="match status" value="1"/>
</dbReference>
<name>A0A5Q4YU19_9BURK</name>
<protein>
    <submittedName>
        <fullName evidence="2">DNA gyrase inhibitor</fullName>
    </submittedName>
</protein>
<dbReference type="InterPro" id="IPR010499">
    <property type="entry name" value="AraC_E-bd"/>
</dbReference>
<organism evidence="2 3">
    <name type="scientific">Paraburkholderia dioscoreae</name>
    <dbReference type="NCBI Taxonomy" id="2604047"/>
    <lineage>
        <taxon>Bacteria</taxon>
        <taxon>Pseudomonadati</taxon>
        <taxon>Pseudomonadota</taxon>
        <taxon>Betaproteobacteria</taxon>
        <taxon>Burkholderiales</taxon>
        <taxon>Burkholderiaceae</taxon>
        <taxon>Paraburkholderia</taxon>
    </lineage>
</organism>
<dbReference type="KEGG" id="pdio:PDMSB3_0046"/>
<feature type="domain" description="AraC effector-binding" evidence="1">
    <location>
        <begin position="4"/>
        <end position="160"/>
    </location>
</feature>
<dbReference type="Gene3D" id="3.20.80.10">
    <property type="entry name" value="Regulatory factor, effector binding domain"/>
    <property type="match status" value="1"/>
</dbReference>
<dbReference type="InterPro" id="IPR029442">
    <property type="entry name" value="GyrI-like"/>
</dbReference>
<evidence type="ECO:0000259" key="1">
    <source>
        <dbReference type="SMART" id="SM00871"/>
    </source>
</evidence>
<dbReference type="InterPro" id="IPR011256">
    <property type="entry name" value="Reg_factor_effector_dom_sf"/>
</dbReference>
<reference evidence="2 3" key="1">
    <citation type="submission" date="2019-08" db="EMBL/GenBank/DDBJ databases">
        <authorList>
            <person name="Herpell B J."/>
        </authorList>
    </citation>
    <scope>NUCLEOTIDE SEQUENCE [LARGE SCALE GENOMIC DNA]</scope>
    <source>
        <strain evidence="3">Msb3</strain>
    </source>
</reference>
<dbReference type="Proteomes" id="UP000325811">
    <property type="component" value="Chromosome I"/>
</dbReference>
<gene>
    <name evidence="2" type="ORF">PDMSB3_0046</name>
</gene>
<dbReference type="SUPFAM" id="SSF55136">
    <property type="entry name" value="Probable bacterial effector-binding domain"/>
    <property type="match status" value="1"/>
</dbReference>
<evidence type="ECO:0000313" key="3">
    <source>
        <dbReference type="Proteomes" id="UP000325811"/>
    </source>
</evidence>
<evidence type="ECO:0000313" key="2">
    <source>
        <dbReference type="EMBL" id="VVD26508.1"/>
    </source>
</evidence>